<keyword evidence="3" id="KW-0560">Oxidoreductase</keyword>
<protein>
    <recommendedName>
        <fullName evidence="9">Plastocyanin-like domain-containing protein</fullName>
    </recommendedName>
</protein>
<dbReference type="InterPro" id="IPR002355">
    <property type="entry name" value="Cu_oxidase_Cu_BS"/>
</dbReference>
<dbReference type="InterPro" id="IPR045087">
    <property type="entry name" value="Cu-oxidase_fam"/>
</dbReference>
<accession>A0A0H5RDW9</accession>
<feature type="domain" description="Plastocyanin-like" evidence="6">
    <location>
        <begin position="378"/>
        <end position="487"/>
    </location>
</feature>
<feature type="domain" description="Plastocyanin-like" evidence="7">
    <location>
        <begin position="76"/>
        <end position="187"/>
    </location>
</feature>
<dbReference type="GO" id="GO:0005507">
    <property type="term" value="F:copper ion binding"/>
    <property type="evidence" value="ECO:0007669"/>
    <property type="project" value="InterPro"/>
</dbReference>
<dbReference type="InterPro" id="IPR008972">
    <property type="entry name" value="Cupredoxin"/>
</dbReference>
<dbReference type="PANTHER" id="PTHR11709:SF518">
    <property type="entry name" value="MULTICOPPER OXIDASE"/>
    <property type="match status" value="1"/>
</dbReference>
<feature type="transmembrane region" description="Helical" evidence="4">
    <location>
        <begin position="500"/>
        <end position="520"/>
    </location>
</feature>
<evidence type="ECO:0000256" key="2">
    <source>
        <dbReference type="ARBA" id="ARBA00022723"/>
    </source>
</evidence>
<dbReference type="GO" id="GO:0016491">
    <property type="term" value="F:oxidoreductase activity"/>
    <property type="evidence" value="ECO:0007669"/>
    <property type="project" value="UniProtKB-KW"/>
</dbReference>
<dbReference type="AlphaFoldDB" id="A0A0H5RDW9"/>
<feature type="signal peptide" evidence="5">
    <location>
        <begin position="1"/>
        <end position="21"/>
    </location>
</feature>
<dbReference type="Pfam" id="PF07732">
    <property type="entry name" value="Cu-oxidase_3"/>
    <property type="match status" value="1"/>
</dbReference>
<keyword evidence="4" id="KW-0472">Membrane</keyword>
<keyword evidence="4" id="KW-1133">Transmembrane helix</keyword>
<evidence type="ECO:0000256" key="1">
    <source>
        <dbReference type="ARBA" id="ARBA00010609"/>
    </source>
</evidence>
<evidence type="ECO:0000256" key="5">
    <source>
        <dbReference type="SAM" id="SignalP"/>
    </source>
</evidence>
<reference evidence="8" key="1">
    <citation type="submission" date="2015-04" db="EMBL/GenBank/DDBJ databases">
        <title>The genome sequence of the plant pathogenic Rhizarian Plasmodiophora brassicae reveals insights in its biotrophic life cycle and the origin of chitin synthesis.</title>
        <authorList>
            <person name="Schwelm A."/>
            <person name="Fogelqvist J."/>
            <person name="Knaust A."/>
            <person name="Julke S."/>
            <person name="Lilja T."/>
            <person name="Dhandapani V."/>
            <person name="Bonilla-Rosso G."/>
            <person name="Karlsson M."/>
            <person name="Shevchenko A."/>
            <person name="Choi S.R."/>
            <person name="Kim H.G."/>
            <person name="Park J.Y."/>
            <person name="Lim Y.P."/>
            <person name="Ludwig-Muller J."/>
            <person name="Dixelius C."/>
        </authorList>
    </citation>
    <scope>NUCLEOTIDE SEQUENCE</scope>
    <source>
        <tissue evidence="8">Potato root galls</tissue>
    </source>
</reference>
<dbReference type="Pfam" id="PF07731">
    <property type="entry name" value="Cu-oxidase_2"/>
    <property type="match status" value="1"/>
</dbReference>
<evidence type="ECO:0000259" key="7">
    <source>
        <dbReference type="Pfam" id="PF07732"/>
    </source>
</evidence>
<comment type="similarity">
    <text evidence="1">Belongs to the multicopper oxidase family.</text>
</comment>
<dbReference type="Gene3D" id="2.60.40.420">
    <property type="entry name" value="Cupredoxins - blue copper proteins"/>
    <property type="match status" value="3"/>
</dbReference>
<keyword evidence="5" id="KW-0732">Signal</keyword>
<evidence type="ECO:0000256" key="3">
    <source>
        <dbReference type="ARBA" id="ARBA00023002"/>
    </source>
</evidence>
<proteinExistence type="inferred from homology"/>
<dbReference type="InterPro" id="IPR011707">
    <property type="entry name" value="Cu-oxidase-like_N"/>
</dbReference>
<evidence type="ECO:0000256" key="4">
    <source>
        <dbReference type="SAM" id="Phobius"/>
    </source>
</evidence>
<dbReference type="SUPFAM" id="SSF49503">
    <property type="entry name" value="Cupredoxins"/>
    <property type="match status" value="3"/>
</dbReference>
<sequence length="521" mass="57113">MMCRQVSLLLLMSVLLGLGRSQCDTTVTGNNLRDCPMTSYDGSSGRVDLHLMPMEFKTVGASYVTRAYAGNNGIPTIPGPIIYLRQNSQLKIRLHNDLGADQTPHGTLINGLFEPNTTNLHTHGLHVSSEEPEDNVSIRVLPGTTYDYTYEIGPHEGGTFFYHPHAHGSVTNQIGGGAFGMLIVTDDATNSPYDFIKDLPQIYVSIFQFAPLDHASVALESDDTLFAQTSGNMQAKLVLINGFVQPNIQQNPGQWYRWRMQHTATSTILMASLPGCQIMLLALDGIWLTTPRMVTQLVFQQPSRADVAIMCPAGGPYQLIDSTAPNTPIATVSMVSIKETGPTVLDIGQWNLQRQDYLQDTTNLPASAIANTPFTISITGTETRSMNGVQFSGATRDKALHIMKPNTIEEWTLDVEQHPLHVHVQPFQLQSDAPNGFYKKGDWLDTYVGNGQMVVRSRIPNVYGVVVLHCHVSVHADQGLTGIMWVDGTPKPVKKNSSSIMFMAHVSAVVTIIVSIILMAL</sequence>
<evidence type="ECO:0008006" key="9">
    <source>
        <dbReference type="Google" id="ProtNLM"/>
    </source>
</evidence>
<dbReference type="EMBL" id="HACM01011514">
    <property type="protein sequence ID" value="CRZ11956.1"/>
    <property type="molecule type" value="Transcribed_RNA"/>
</dbReference>
<evidence type="ECO:0000259" key="6">
    <source>
        <dbReference type="Pfam" id="PF07731"/>
    </source>
</evidence>
<keyword evidence="2" id="KW-0479">Metal-binding</keyword>
<evidence type="ECO:0000313" key="8">
    <source>
        <dbReference type="EMBL" id="CRZ11956.1"/>
    </source>
</evidence>
<feature type="chain" id="PRO_5005224038" description="Plastocyanin-like domain-containing protein" evidence="5">
    <location>
        <begin position="22"/>
        <end position="521"/>
    </location>
</feature>
<dbReference type="PANTHER" id="PTHR11709">
    <property type="entry name" value="MULTI-COPPER OXIDASE"/>
    <property type="match status" value="1"/>
</dbReference>
<dbReference type="PROSITE" id="PS00080">
    <property type="entry name" value="MULTICOPPER_OXIDASE2"/>
    <property type="match status" value="1"/>
</dbReference>
<dbReference type="InterPro" id="IPR011706">
    <property type="entry name" value="Cu-oxidase_C"/>
</dbReference>
<name>A0A0H5RDW9_9EUKA</name>
<organism evidence="8">
    <name type="scientific">Spongospora subterranea</name>
    <dbReference type="NCBI Taxonomy" id="70186"/>
    <lineage>
        <taxon>Eukaryota</taxon>
        <taxon>Sar</taxon>
        <taxon>Rhizaria</taxon>
        <taxon>Endomyxa</taxon>
        <taxon>Phytomyxea</taxon>
        <taxon>Plasmodiophorida</taxon>
        <taxon>Plasmodiophoridae</taxon>
        <taxon>Spongospora</taxon>
    </lineage>
</organism>
<keyword evidence="4" id="KW-0812">Transmembrane</keyword>
<dbReference type="CDD" id="cd13853">
    <property type="entry name" value="CuRO_1_Tth-MCO_like"/>
    <property type="match status" value="1"/>
</dbReference>